<dbReference type="PANTHER" id="PTHR12935:SF0">
    <property type="entry name" value="GAMMA-GLUTAMYLCYCLOTRANSFERASE"/>
    <property type="match status" value="1"/>
</dbReference>
<dbReference type="AlphaFoldDB" id="A0A7K3VMV4"/>
<feature type="active site" description="Proton acceptor" evidence="2">
    <location>
        <position position="569"/>
    </location>
</feature>
<proteinExistence type="predicted"/>
<evidence type="ECO:0000259" key="4">
    <source>
        <dbReference type="SMART" id="SM00953"/>
    </source>
</evidence>
<dbReference type="RefSeq" id="WP_164048577.1">
    <property type="nucleotide sequence ID" value="NZ_WUFV01000018.1"/>
</dbReference>
<dbReference type="InterPro" id="IPR013024">
    <property type="entry name" value="GGCT-like"/>
</dbReference>
<evidence type="ECO:0000256" key="2">
    <source>
        <dbReference type="PIRSR" id="PIRSR617939-1"/>
    </source>
</evidence>
<dbReference type="InterPro" id="IPR017939">
    <property type="entry name" value="G-Glutamylcylcotransferase"/>
</dbReference>
<dbReference type="Pfam" id="PF13772">
    <property type="entry name" value="AIG2_2"/>
    <property type="match status" value="1"/>
</dbReference>
<dbReference type="InterPro" id="IPR014914">
    <property type="entry name" value="RES_dom"/>
</dbReference>
<dbReference type="CDD" id="cd06661">
    <property type="entry name" value="GGCT_like"/>
    <property type="match status" value="1"/>
</dbReference>
<sequence>MNNIGQSVGNRWNFMSMNICYKCIGDRYLRDEIKSEGKRRACSFCGKQRKSFRIEELAERVQGVIEENYRPHQDEYGADSGEPVAHLIANLAGVDEPIAEAVRSELSSGTAYLAYKNGESDPFSSETCYIERKTDTNDYQESWRFFRNEISRRSRYFSEHARQSLLEIFGDISGVRAWPDDPVIVTIGPESEDRFLYRGRIAFSENEIELFLREPVRELGPPPPQFAKQGRMNASGISVFYGAKEPDTCIAEIRAPVGSHVILGRFEIIREVRLLDLNKLTQVFTDVSLFDPRFQRMAGRASFFRRLVAEISRPIMPRDEEAEYLVTQAVSEFLASSVQPQLDGIIFNSAQTDHEGRNVVLFNHACSVEPYELPPGTGVSVNLGWGDDEDSDNSISVWEETPLPKPPRKVHPTEQRKPIGNALRYGMALDWSHDDAFDDLGTVGPSFLRLLVDEMTIFRIRGVKYDRYERRLRRSKYREGDHDMIAEGEGIVYFAYGSNMHTERLRFRTRGCKLIGLATLVGHELRFHKSSKDGSAKCDAFWTGVSTDMVVGVLYNIPSSQKAALDTAEGLGKGYDEATITVMTADGKAVDAVTYLASEGAIDDTLKPYQWYKDFVESGAKEHGIPDAYVQKNILNVHAVADPSADREKRRRAEVAKAWPF</sequence>
<dbReference type="Gene3D" id="3.10.490.10">
    <property type="entry name" value="Gamma-glutamyl cyclotransferase-like"/>
    <property type="match status" value="1"/>
</dbReference>
<protein>
    <submittedName>
        <fullName evidence="5">RES domain-containing protein</fullName>
    </submittedName>
</protein>
<dbReference type="PANTHER" id="PTHR12935">
    <property type="entry name" value="GAMMA-GLUTAMYLCYCLOTRANSFERASE"/>
    <property type="match status" value="1"/>
</dbReference>
<gene>
    <name evidence="5" type="ORF">GR257_25410</name>
</gene>
<evidence type="ECO:0000313" key="5">
    <source>
        <dbReference type="EMBL" id="NEK18154.1"/>
    </source>
</evidence>
<dbReference type="InterPro" id="IPR036568">
    <property type="entry name" value="GGCT-like_sf"/>
</dbReference>
<reference evidence="5 6" key="1">
    <citation type="submission" date="2019-12" db="EMBL/GenBank/DDBJ databases">
        <title>Rhizobium genotypes associated with high levels of biological nitrogen fixation by grain legumes in a temperate-maritime cropping system.</title>
        <authorList>
            <person name="Maluk M."/>
            <person name="Francesc Ferrando Molina F."/>
            <person name="Lopez Del Egido L."/>
            <person name="Lafos M."/>
            <person name="Langarica-Fuentes A."/>
            <person name="Gebre Yohannes G."/>
            <person name="Young M.W."/>
            <person name="Martin P."/>
            <person name="Gantlett R."/>
            <person name="Kenicer G."/>
            <person name="Hawes C."/>
            <person name="Begg G.S."/>
            <person name="Quilliam R.S."/>
            <person name="Squire G.R."/>
            <person name="Poole P.S."/>
            <person name="Young P.W."/>
            <person name="Iannetta P.M."/>
            <person name="James E.K."/>
        </authorList>
    </citation>
    <scope>NUCLEOTIDE SEQUENCE [LARGE SCALE GENOMIC DNA]</scope>
    <source>
        <strain evidence="5 6">JHI54</strain>
    </source>
</reference>
<feature type="binding site" evidence="3">
    <location>
        <position position="612"/>
    </location>
    <ligand>
        <name>substrate</name>
    </ligand>
</feature>
<evidence type="ECO:0000313" key="6">
    <source>
        <dbReference type="Proteomes" id="UP000471705"/>
    </source>
</evidence>
<dbReference type="EMBL" id="WUFV01000018">
    <property type="protein sequence ID" value="NEK18154.1"/>
    <property type="molecule type" value="Genomic_DNA"/>
</dbReference>
<organism evidence="5 6">
    <name type="scientific">Rhizobium leguminosarum</name>
    <dbReference type="NCBI Taxonomy" id="384"/>
    <lineage>
        <taxon>Bacteria</taxon>
        <taxon>Pseudomonadati</taxon>
        <taxon>Pseudomonadota</taxon>
        <taxon>Alphaproteobacteria</taxon>
        <taxon>Hyphomicrobiales</taxon>
        <taxon>Rhizobiaceae</taxon>
        <taxon>Rhizobium/Agrobacterium group</taxon>
        <taxon>Rhizobium</taxon>
    </lineage>
</organism>
<dbReference type="SMART" id="SM00953">
    <property type="entry name" value="RES"/>
    <property type="match status" value="1"/>
</dbReference>
<dbReference type="SUPFAM" id="SSF110857">
    <property type="entry name" value="Gamma-glutamyl cyclotransferase-like"/>
    <property type="match status" value="1"/>
</dbReference>
<evidence type="ECO:0000256" key="3">
    <source>
        <dbReference type="PIRSR" id="PIRSR617939-2"/>
    </source>
</evidence>
<feature type="binding site" evidence="3">
    <location>
        <begin position="493"/>
        <end position="498"/>
    </location>
    <ligand>
        <name>substrate</name>
    </ligand>
</feature>
<dbReference type="GO" id="GO:0003839">
    <property type="term" value="F:gamma-glutamylcyclotransferase activity"/>
    <property type="evidence" value="ECO:0007669"/>
    <property type="project" value="InterPro"/>
</dbReference>
<dbReference type="Pfam" id="PF08808">
    <property type="entry name" value="RES"/>
    <property type="match status" value="1"/>
</dbReference>
<accession>A0A7K3VMV4</accession>
<name>A0A7K3VMV4_RHILE</name>
<dbReference type="Proteomes" id="UP000471705">
    <property type="component" value="Unassembled WGS sequence"/>
</dbReference>
<evidence type="ECO:0000256" key="1">
    <source>
        <dbReference type="ARBA" id="ARBA00023239"/>
    </source>
</evidence>
<feature type="domain" description="RES" evidence="4">
    <location>
        <begin position="215"/>
        <end position="373"/>
    </location>
</feature>
<keyword evidence="1" id="KW-0456">Lyase</keyword>
<dbReference type="Pfam" id="PF18870">
    <property type="entry name" value="HEPN_RES_NTD1"/>
    <property type="match status" value="1"/>
</dbReference>
<comment type="caution">
    <text evidence="5">The sequence shown here is derived from an EMBL/GenBank/DDBJ whole genome shotgun (WGS) entry which is preliminary data.</text>
</comment>
<dbReference type="InterPro" id="IPR041206">
    <property type="entry name" value="HEPN/RES_NTD1"/>
</dbReference>